<evidence type="ECO:0000256" key="8">
    <source>
        <dbReference type="SAM" id="Phobius"/>
    </source>
</evidence>
<evidence type="ECO:0000256" key="3">
    <source>
        <dbReference type="ARBA" id="ARBA00022448"/>
    </source>
</evidence>
<evidence type="ECO:0000313" key="10">
    <source>
        <dbReference type="EMBL" id="TFY64253.1"/>
    </source>
</evidence>
<keyword evidence="4 8" id="KW-0812">Transmembrane</keyword>
<dbReference type="Pfam" id="PF14737">
    <property type="entry name" value="DUF4470"/>
    <property type="match status" value="1"/>
</dbReference>
<dbReference type="EMBL" id="SEKV01000104">
    <property type="protein sequence ID" value="TFY64253.1"/>
    <property type="molecule type" value="Genomic_DNA"/>
</dbReference>
<feature type="transmembrane region" description="Helical" evidence="8">
    <location>
        <begin position="1565"/>
        <end position="1585"/>
    </location>
</feature>
<comment type="similarity">
    <text evidence="2">Belongs to the ATG22 family.</text>
</comment>
<dbReference type="GO" id="GO:0006914">
    <property type="term" value="P:autophagy"/>
    <property type="evidence" value="ECO:0007669"/>
    <property type="project" value="UniProtKB-KW"/>
</dbReference>
<sequence>MSHPLNWPFKHFFYPIGNTSATCLTQDLPVEQAADVLLLGCGDIRNILYTVYADLHPHVGNTRELDFTCCDIEPAILARNILLYTLACSGASPDDVWNIFYHFYLDDQSYELLEAQCRLLATASESMRTWQCSEFGAYLKMCNNHTLAEMHRHWQLYAAFSSKPRSLLDQMQAEQKDLSKKISNDYNSLGSISRSAGMLWLEAMRPMNDLYQRYWKTGTTFSSARDSAGARKLNPSFIYTLHGEKFVPHYGTFPPQAFHLTPAFVHILRDERRDHRNLTPMDVVKEQFSSWCGAFKEAVGSSRSHLVIRFCVGDVLRFCKALHNMSQDIPTRLFTSPFSGQGLELDGESPPYTFDLIDTSNLMDHIGLLNLLVSTKPLLKPLPTSVLYTETLLAEGEDTTVALLGRMCGGVSTMSLLVGLTPRSYLSGFNTHSNVHELLYNSDSSSKQFHERVAWCAPTSGDPQACREQPIVFDSAELGAILFSVYDQICGDEKTFEAFRDPRLRKLLEQQDHDRASFAQLVRLAMSRVDPGVGGWETTLDVLFKLVEEDRTRIVGLNYYQEFCLQLHLHGVTTTKSLSPMWRSTSSWPNGNFEVFRGWAHVPPVVCVLFTIPRDRLKVFSGTERLGSMVLLCHLLSSLGYDNAFSCNLQAIPGRLERDPADPTSTIIVRDARGVDGATSFVVSFLAPSWLLTIPQTKVIFAIKSTPRVAVQFMRKLGLMLEIFSAQLTDKKHVCIVKERPGVFADPRASEVLPEATRARVPSVNKVSAQMDDTSGPRGIATLTLKLDLATMGFTSPLAPSLPITAEQAGACTMAVTIGEQRRHVQFPFPIEGSQHKLRVARKSLYIEGASRTLNGNIFPIMKTVGLTPWNVHHVNLDIAPILDTKKRNELDWITAHTVCQFSERETALLRKMPGSPTTSAPQPDLLMDLKCTIRELINNFFGLTKNGTRARIFLFFERGTRTPFMLVFVHHVRLDLPSFTLLADAAVIPLDSSGIFDGILGPLLKPLAIPAVPLSQLEVIAWKQLLPAVVERCRSWPHGAQLRVRIRADSSFRRARRKPALWAARPFATRAAISPLFAVSYLESVVAAEIASGARDAGVYARTQGVNLSQGTVNTDGAGPSVGADESMSADDFAADAKASEKDVEGVITPVAQQSSSKSSGFTTTRVELWAFYVYYIGNNGLSGFNFGPSQFQNLLYLAGYDPSYPPFTVPCGSDSGCVLPYLGEVRDVNAIVLLTNGISFALQAVVLLTIGAWADYGQWRPNITIFFTLLAVGVSFAWLGVEDASQWKAGVALYILGLIAYQCALTFWTAAFPGLASDLPEVKASAAEASDGTKSSEDHANFESLERNRISNVSFAVCSVGEILILAVMVGILKGLHSDASTENNTKSFSVLIAFAGGVWLLCALPWFFLEKRRPGLALPPGATLLTVGFKQTYVAFSECWKLKQTFLYLIFYFLINEPGNDDSQMLCFNVFWIIILTVWGLIGIHTDKFGFKHVWEIWLYQAYYGLMVCPWYAYSQTMISEVSPLPQMFLFFALFSVIGKTSAFIGPFVSSAIITASGNNDNYPFVFLFILGTLSTVFLYFVDVGKSRIECEAFIAAEAKREAFAMGDTGES</sequence>
<reference evidence="10 11" key="1">
    <citation type="submission" date="2019-01" db="EMBL/GenBank/DDBJ databases">
        <title>Genome sequencing of the rare red list fungi Fomitopsis rosea.</title>
        <authorList>
            <person name="Buettner E."/>
            <person name="Kellner H."/>
        </authorList>
    </citation>
    <scope>NUCLEOTIDE SEQUENCE [LARGE SCALE GENOMIC DNA]</scope>
    <source>
        <strain evidence="10 11">DSM 105464</strain>
    </source>
</reference>
<gene>
    <name evidence="10" type="ORF">EVJ58_g2735</name>
</gene>
<evidence type="ECO:0000313" key="11">
    <source>
        <dbReference type="Proteomes" id="UP000298390"/>
    </source>
</evidence>
<dbReference type="Gene3D" id="1.20.1250.20">
    <property type="entry name" value="MFS general substrate transporter like domains"/>
    <property type="match status" value="1"/>
</dbReference>
<feature type="transmembrane region" description="Helical" evidence="8">
    <location>
        <begin position="1295"/>
        <end position="1317"/>
    </location>
</feature>
<feature type="transmembrane region" description="Helical" evidence="8">
    <location>
        <begin position="1390"/>
        <end position="1412"/>
    </location>
</feature>
<feature type="transmembrane region" description="Helical" evidence="8">
    <location>
        <begin position="1232"/>
        <end position="1253"/>
    </location>
</feature>
<feature type="domain" description="DUF4470" evidence="9">
    <location>
        <begin position="15"/>
        <end position="105"/>
    </location>
</feature>
<comment type="caution">
    <text evidence="10">The sequence shown here is derived from an EMBL/GenBank/DDBJ whole genome shotgun (WGS) entry which is preliminary data.</text>
</comment>
<dbReference type="InterPro" id="IPR027974">
    <property type="entry name" value="DUF4470"/>
</dbReference>
<proteinExistence type="inferred from homology"/>
<protein>
    <recommendedName>
        <fullName evidence="9">DUF4470 domain-containing protein</fullName>
    </recommendedName>
</protein>
<evidence type="ECO:0000256" key="7">
    <source>
        <dbReference type="ARBA" id="ARBA00023136"/>
    </source>
</evidence>
<dbReference type="Proteomes" id="UP000298390">
    <property type="component" value="Unassembled WGS sequence"/>
</dbReference>
<dbReference type="GO" id="GO:0005774">
    <property type="term" value="C:vacuolar membrane"/>
    <property type="evidence" value="ECO:0007669"/>
    <property type="project" value="UniProtKB-SubCell"/>
</dbReference>
<evidence type="ECO:0000259" key="9">
    <source>
        <dbReference type="Pfam" id="PF14737"/>
    </source>
</evidence>
<dbReference type="Pfam" id="PF11700">
    <property type="entry name" value="ATG22"/>
    <property type="match status" value="2"/>
</dbReference>
<keyword evidence="6" id="KW-0072">Autophagy</keyword>
<dbReference type="PANTHER" id="PTHR23519">
    <property type="entry name" value="AUTOPHAGY-RELATED PROTEIN 22"/>
    <property type="match status" value="1"/>
</dbReference>
<keyword evidence="7 8" id="KW-0472">Membrane</keyword>
<comment type="subcellular location">
    <subcellularLocation>
        <location evidence="1">Vacuole membrane</location>
        <topology evidence="1">Multi-pass membrane protein</topology>
    </subcellularLocation>
</comment>
<dbReference type="STRING" id="34475.A0A4Y9YR57"/>
<evidence type="ECO:0000256" key="6">
    <source>
        <dbReference type="ARBA" id="ARBA00023006"/>
    </source>
</evidence>
<evidence type="ECO:0000256" key="1">
    <source>
        <dbReference type="ARBA" id="ARBA00004128"/>
    </source>
</evidence>
<evidence type="ECO:0000256" key="2">
    <source>
        <dbReference type="ARBA" id="ARBA00006978"/>
    </source>
</evidence>
<name>A0A4Y9YR57_9APHY</name>
<evidence type="ECO:0000256" key="4">
    <source>
        <dbReference type="ARBA" id="ARBA00022692"/>
    </source>
</evidence>
<keyword evidence="5 8" id="KW-1133">Transmembrane helix</keyword>
<dbReference type="InterPro" id="IPR050495">
    <property type="entry name" value="ATG22/LtaA_families"/>
</dbReference>
<accession>A0A4Y9YR57</accession>
<dbReference type="PANTHER" id="PTHR23519:SF5">
    <property type="entry name" value="AUTOPHAGY-RELATED PROTEIN"/>
    <property type="match status" value="1"/>
</dbReference>
<organism evidence="10 11">
    <name type="scientific">Rhodofomes roseus</name>
    <dbReference type="NCBI Taxonomy" id="34475"/>
    <lineage>
        <taxon>Eukaryota</taxon>
        <taxon>Fungi</taxon>
        <taxon>Dikarya</taxon>
        <taxon>Basidiomycota</taxon>
        <taxon>Agaricomycotina</taxon>
        <taxon>Agaricomycetes</taxon>
        <taxon>Polyporales</taxon>
        <taxon>Rhodofomes</taxon>
    </lineage>
</organism>
<evidence type="ECO:0000256" key="5">
    <source>
        <dbReference type="ARBA" id="ARBA00022989"/>
    </source>
</evidence>
<feature type="transmembrane region" description="Helical" evidence="8">
    <location>
        <begin position="1500"/>
        <end position="1518"/>
    </location>
</feature>
<feature type="transmembrane region" description="Helical" evidence="8">
    <location>
        <begin position="1265"/>
        <end position="1283"/>
    </location>
</feature>
<feature type="transmembrane region" description="Helical" evidence="8">
    <location>
        <begin position="1355"/>
        <end position="1378"/>
    </location>
</feature>
<dbReference type="SUPFAM" id="SSF103473">
    <property type="entry name" value="MFS general substrate transporter"/>
    <property type="match status" value="1"/>
</dbReference>
<keyword evidence="3" id="KW-0813">Transport</keyword>
<dbReference type="InterPro" id="IPR036259">
    <property type="entry name" value="MFS_trans_sf"/>
</dbReference>
<feature type="transmembrane region" description="Helical" evidence="8">
    <location>
        <begin position="1530"/>
        <end position="1553"/>
    </location>
</feature>
<feature type="transmembrane region" description="Helical" evidence="8">
    <location>
        <begin position="1469"/>
        <end position="1488"/>
    </location>
</feature>
<dbReference type="InterPro" id="IPR024671">
    <property type="entry name" value="Atg22-like"/>
</dbReference>